<organism evidence="1 2">
    <name type="scientific">Cymbomonas tetramitiformis</name>
    <dbReference type="NCBI Taxonomy" id="36881"/>
    <lineage>
        <taxon>Eukaryota</taxon>
        <taxon>Viridiplantae</taxon>
        <taxon>Chlorophyta</taxon>
        <taxon>Pyramimonadophyceae</taxon>
        <taxon>Pyramimonadales</taxon>
        <taxon>Pyramimonadaceae</taxon>
        <taxon>Cymbomonas</taxon>
    </lineage>
</organism>
<dbReference type="Proteomes" id="UP001190700">
    <property type="component" value="Unassembled WGS sequence"/>
</dbReference>
<dbReference type="EMBL" id="LGRX02008639">
    <property type="protein sequence ID" value="KAK3273115.1"/>
    <property type="molecule type" value="Genomic_DNA"/>
</dbReference>
<protein>
    <submittedName>
        <fullName evidence="1">Uncharacterized protein</fullName>
    </submittedName>
</protein>
<proteinExistence type="predicted"/>
<gene>
    <name evidence="1" type="ORF">CYMTET_18630</name>
</gene>
<reference evidence="1 2" key="1">
    <citation type="journal article" date="2015" name="Genome Biol. Evol.">
        <title>Comparative Genomics of a Bacterivorous Green Alga Reveals Evolutionary Causalities and Consequences of Phago-Mixotrophic Mode of Nutrition.</title>
        <authorList>
            <person name="Burns J.A."/>
            <person name="Paasch A."/>
            <person name="Narechania A."/>
            <person name="Kim E."/>
        </authorList>
    </citation>
    <scope>NUCLEOTIDE SEQUENCE [LARGE SCALE GENOMIC DNA]</scope>
    <source>
        <strain evidence="1 2">PLY_AMNH</strain>
    </source>
</reference>
<keyword evidence="2" id="KW-1185">Reference proteome</keyword>
<sequence length="92" mass="10122">MLHFVAQRAVRDAAAAECSLQQECPSAALEAAARERDVARQEYTCALQAALQQWATQLPEDTIAERVTWLQEQVVSWRAAMSQMAEASGETA</sequence>
<evidence type="ECO:0000313" key="2">
    <source>
        <dbReference type="Proteomes" id="UP001190700"/>
    </source>
</evidence>
<evidence type="ECO:0000313" key="1">
    <source>
        <dbReference type="EMBL" id="KAK3273115.1"/>
    </source>
</evidence>
<accession>A0AAE0G7L3</accession>
<dbReference type="AlphaFoldDB" id="A0AAE0G7L3"/>
<comment type="caution">
    <text evidence="1">The sequence shown here is derived from an EMBL/GenBank/DDBJ whole genome shotgun (WGS) entry which is preliminary data.</text>
</comment>
<name>A0AAE0G7L3_9CHLO</name>